<name>A0A0V0GUI1_SOLCH</name>
<dbReference type="AlphaFoldDB" id="A0A0V0GUI1"/>
<evidence type="ECO:0000313" key="1">
    <source>
        <dbReference type="EMBL" id="JAP10843.1"/>
    </source>
</evidence>
<accession>A0A0V0GUI1</accession>
<dbReference type="EMBL" id="GEDG01032376">
    <property type="protein sequence ID" value="JAP10843.1"/>
    <property type="molecule type" value="Transcribed_RNA"/>
</dbReference>
<sequence length="86" mass="9688">MEKYNTTPFSLLNGIGPIFKVSIVLFLLSTKCSVELSSTISFGPCFPLLIQKLNKSTVCSGMVQFVFVRLRKMAQICVVKLQRKNR</sequence>
<reference evidence="1" key="1">
    <citation type="submission" date="2015-12" db="EMBL/GenBank/DDBJ databases">
        <title>Gene expression during late stages of embryo sac development: a critical building block for successful pollen-pistil interactions.</title>
        <authorList>
            <person name="Liu Y."/>
            <person name="Joly V."/>
            <person name="Sabar M."/>
            <person name="Matton D.P."/>
        </authorList>
    </citation>
    <scope>NUCLEOTIDE SEQUENCE</scope>
</reference>
<organism evidence="1">
    <name type="scientific">Solanum chacoense</name>
    <name type="common">Chaco potato</name>
    <dbReference type="NCBI Taxonomy" id="4108"/>
    <lineage>
        <taxon>Eukaryota</taxon>
        <taxon>Viridiplantae</taxon>
        <taxon>Streptophyta</taxon>
        <taxon>Embryophyta</taxon>
        <taxon>Tracheophyta</taxon>
        <taxon>Spermatophyta</taxon>
        <taxon>Magnoliopsida</taxon>
        <taxon>eudicotyledons</taxon>
        <taxon>Gunneridae</taxon>
        <taxon>Pentapetalae</taxon>
        <taxon>asterids</taxon>
        <taxon>lamiids</taxon>
        <taxon>Solanales</taxon>
        <taxon>Solanaceae</taxon>
        <taxon>Solanoideae</taxon>
        <taxon>Solaneae</taxon>
        <taxon>Solanum</taxon>
    </lineage>
</organism>
<proteinExistence type="predicted"/>
<protein>
    <submittedName>
        <fullName evidence="1">Putative ovule protein</fullName>
    </submittedName>
</protein>